<evidence type="ECO:0000313" key="1">
    <source>
        <dbReference type="EMBL" id="GAE28443.1"/>
    </source>
</evidence>
<sequence>MSSTTITPQEAELIAKQVKEQLILAQHVAIAHNRNVHIRVDQDTKEFRIRFAIGGDYLVVPFQHSSMLFERMTIFPNSIYFLPNGHPGVSGSFSLRIGDHKYQYTVYLGKGMVAYRKM</sequence>
<dbReference type="GO" id="GO:0030420">
    <property type="term" value="P:establishment of competence for transformation"/>
    <property type="evidence" value="ECO:0007669"/>
    <property type="project" value="InterPro"/>
</dbReference>
<evidence type="ECO:0000313" key="2">
    <source>
        <dbReference type="Proteomes" id="UP000018890"/>
    </source>
</evidence>
<protein>
    <recommendedName>
        <fullName evidence="3">Late competence protein</fullName>
    </recommendedName>
</protein>
<dbReference type="InterPro" id="IPR016785">
    <property type="entry name" value="ComGD"/>
</dbReference>
<comment type="caution">
    <text evidence="1">The sequence shown here is derived from an EMBL/GenBank/DDBJ whole genome shotgun (WGS) entry which is preliminary data.</text>
</comment>
<dbReference type="Proteomes" id="UP000018890">
    <property type="component" value="Unassembled WGS sequence"/>
</dbReference>
<evidence type="ECO:0008006" key="3">
    <source>
        <dbReference type="Google" id="ProtNLM"/>
    </source>
</evidence>
<dbReference type="STRING" id="1236970.JCM9140_4668"/>
<dbReference type="EMBL" id="BAUT01000107">
    <property type="protein sequence ID" value="GAE28443.1"/>
    <property type="molecule type" value="Genomic_DNA"/>
</dbReference>
<reference evidence="1" key="1">
    <citation type="journal article" date="2014" name="Genome Announc.">
        <title>Draft Genome Sequences of Three Alkaliphilic Bacillus Strains, Bacillus wakoensis JCM 9140T, Bacillus akibai JCM 9157T, and Bacillus hemicellulosilyticus JCM 9152T.</title>
        <authorList>
            <person name="Yuki M."/>
            <person name="Oshima K."/>
            <person name="Suda W."/>
            <person name="Oshida Y."/>
            <person name="Kitamura K."/>
            <person name="Iida T."/>
            <person name="Hattori M."/>
            <person name="Ohkuma M."/>
        </authorList>
    </citation>
    <scope>NUCLEOTIDE SEQUENCE [LARGE SCALE GENOMIC DNA]</scope>
    <source>
        <strain evidence="1">JCM 9140</strain>
    </source>
</reference>
<organism evidence="1 2">
    <name type="scientific">Halalkalibacter wakoensis JCM 9140</name>
    <dbReference type="NCBI Taxonomy" id="1236970"/>
    <lineage>
        <taxon>Bacteria</taxon>
        <taxon>Bacillati</taxon>
        <taxon>Bacillota</taxon>
        <taxon>Bacilli</taxon>
        <taxon>Bacillales</taxon>
        <taxon>Bacillaceae</taxon>
        <taxon>Halalkalibacter</taxon>
    </lineage>
</organism>
<proteinExistence type="predicted"/>
<dbReference type="PIRSF" id="PIRSF021292">
    <property type="entry name" value="Competence_ComGD"/>
    <property type="match status" value="1"/>
</dbReference>
<dbReference type="AlphaFoldDB" id="W4Q9X3"/>
<gene>
    <name evidence="1" type="ORF">JCM9140_4668</name>
</gene>
<keyword evidence="2" id="KW-1185">Reference proteome</keyword>
<accession>W4Q9X3</accession>
<name>W4Q9X3_9BACI</name>